<name>A0A3S5BMT2_9PLAT</name>
<evidence type="ECO:0000313" key="3">
    <source>
        <dbReference type="Proteomes" id="UP000784294"/>
    </source>
</evidence>
<dbReference type="PANTHER" id="PTHR46375:SF3">
    <property type="entry name" value="KELCH REPEAT AND BTB DOMAIN-CONTAINING PROTEIN 13"/>
    <property type="match status" value="1"/>
</dbReference>
<dbReference type="SMART" id="SM00612">
    <property type="entry name" value="Kelch"/>
    <property type="match status" value="1"/>
</dbReference>
<dbReference type="OrthoDB" id="191037at2759"/>
<comment type="caution">
    <text evidence="2">The sequence shown here is derived from an EMBL/GenBank/DDBJ whole genome shotgun (WGS) entry which is preliminary data.</text>
</comment>
<dbReference type="PANTHER" id="PTHR46375">
    <property type="entry name" value="KELCH REPEAT AND BTB DOMAIN-CONTAINING PROTEIN 13-RELATED"/>
    <property type="match status" value="1"/>
</dbReference>
<accession>A0A3S5BMT2</accession>
<dbReference type="Gene3D" id="2.120.10.80">
    <property type="entry name" value="Kelch-type beta propeller"/>
    <property type="match status" value="1"/>
</dbReference>
<reference evidence="2" key="1">
    <citation type="submission" date="2018-11" db="EMBL/GenBank/DDBJ databases">
        <authorList>
            <consortium name="Pathogen Informatics"/>
        </authorList>
    </citation>
    <scope>NUCLEOTIDE SEQUENCE</scope>
</reference>
<protein>
    <submittedName>
        <fullName evidence="2">Uncharacterized protein</fullName>
    </submittedName>
</protein>
<dbReference type="Pfam" id="PF01344">
    <property type="entry name" value="Kelch_1"/>
    <property type="match status" value="2"/>
</dbReference>
<gene>
    <name evidence="2" type="ORF">PXEA_LOCUS24351</name>
</gene>
<evidence type="ECO:0000256" key="1">
    <source>
        <dbReference type="ARBA" id="ARBA00022441"/>
    </source>
</evidence>
<dbReference type="EMBL" id="CAAALY010116828">
    <property type="protein sequence ID" value="VEL30911.1"/>
    <property type="molecule type" value="Genomic_DNA"/>
</dbReference>
<evidence type="ECO:0000313" key="2">
    <source>
        <dbReference type="EMBL" id="VEL30911.1"/>
    </source>
</evidence>
<keyword evidence="3" id="KW-1185">Reference proteome</keyword>
<dbReference type="SUPFAM" id="SSF117281">
    <property type="entry name" value="Kelch motif"/>
    <property type="match status" value="1"/>
</dbReference>
<dbReference type="InterPro" id="IPR052392">
    <property type="entry name" value="Kelch-BTB_domain-containing"/>
</dbReference>
<feature type="non-terminal residue" evidence="2">
    <location>
        <position position="1"/>
    </location>
</feature>
<sequence>WILAPDKFSTKYKNVFLTCTFSQCLTDPHQVYVVGGFEGRRYHDSAEFYEPDSNQWTMISRMHSPRGGVSLAQHGGYLFAIGGNDGNSRLRSIERYDNSLSR</sequence>
<dbReference type="InterPro" id="IPR006652">
    <property type="entry name" value="Kelch_1"/>
</dbReference>
<dbReference type="Proteomes" id="UP000784294">
    <property type="component" value="Unassembled WGS sequence"/>
</dbReference>
<keyword evidence="1" id="KW-0880">Kelch repeat</keyword>
<dbReference type="AlphaFoldDB" id="A0A3S5BMT2"/>
<dbReference type="InterPro" id="IPR015915">
    <property type="entry name" value="Kelch-typ_b-propeller"/>
</dbReference>
<organism evidence="2 3">
    <name type="scientific">Protopolystoma xenopodis</name>
    <dbReference type="NCBI Taxonomy" id="117903"/>
    <lineage>
        <taxon>Eukaryota</taxon>
        <taxon>Metazoa</taxon>
        <taxon>Spiralia</taxon>
        <taxon>Lophotrochozoa</taxon>
        <taxon>Platyhelminthes</taxon>
        <taxon>Monogenea</taxon>
        <taxon>Polyopisthocotylea</taxon>
        <taxon>Polystomatidea</taxon>
        <taxon>Polystomatidae</taxon>
        <taxon>Protopolystoma</taxon>
    </lineage>
</organism>
<proteinExistence type="predicted"/>